<accession>A0A9P1BUM7</accession>
<dbReference type="EMBL" id="CAMXCT010000513">
    <property type="protein sequence ID" value="CAI3979799.1"/>
    <property type="molecule type" value="Genomic_DNA"/>
</dbReference>
<dbReference type="AlphaFoldDB" id="A0A9P1BUM7"/>
<organism evidence="2">
    <name type="scientific">Cladocopium goreaui</name>
    <dbReference type="NCBI Taxonomy" id="2562237"/>
    <lineage>
        <taxon>Eukaryota</taxon>
        <taxon>Sar</taxon>
        <taxon>Alveolata</taxon>
        <taxon>Dinophyceae</taxon>
        <taxon>Suessiales</taxon>
        <taxon>Symbiodiniaceae</taxon>
        <taxon>Cladocopium</taxon>
    </lineage>
</organism>
<evidence type="ECO:0000313" key="3">
    <source>
        <dbReference type="EMBL" id="CAL1133174.1"/>
    </source>
</evidence>
<dbReference type="EMBL" id="CAMXCT030000513">
    <property type="protein sequence ID" value="CAL4767111.1"/>
    <property type="molecule type" value="Genomic_DNA"/>
</dbReference>
<gene>
    <name evidence="2" type="ORF">C1SCF055_LOCUS7728</name>
</gene>
<reference evidence="3" key="2">
    <citation type="submission" date="2024-04" db="EMBL/GenBank/DDBJ databases">
        <authorList>
            <person name="Chen Y."/>
            <person name="Shah S."/>
            <person name="Dougan E. K."/>
            <person name="Thang M."/>
            <person name="Chan C."/>
        </authorList>
    </citation>
    <scope>NUCLEOTIDE SEQUENCE [LARGE SCALE GENOMIC DNA]</scope>
</reference>
<dbReference type="Proteomes" id="UP001152797">
    <property type="component" value="Unassembled WGS sequence"/>
</dbReference>
<sequence length="199" mass="21583">MGFSGFISTETGANLDSPQSTLTSTDVSKEEDAYALKESPPGEASYSLQSYKELFPGYPLPAQQPGQPGFENDAPPELTRAMKINDGETSVLCGASMGDNRISCGVHLFDDPKSGAPYVVPLPDTGRSMRAVPEEVGDPEDMAQDAGQVNLDEDALKEIERDVEHSLDAAHFESKAKQRWLWCPNAAIFTRIMDVLASR</sequence>
<feature type="region of interest" description="Disordered" evidence="1">
    <location>
        <begin position="1"/>
        <end position="44"/>
    </location>
</feature>
<protein>
    <submittedName>
        <fullName evidence="2">Uncharacterized protein</fullName>
    </submittedName>
</protein>
<evidence type="ECO:0000256" key="1">
    <source>
        <dbReference type="SAM" id="MobiDB-lite"/>
    </source>
</evidence>
<feature type="region of interest" description="Disordered" evidence="1">
    <location>
        <begin position="56"/>
        <end position="76"/>
    </location>
</feature>
<keyword evidence="4" id="KW-1185">Reference proteome</keyword>
<proteinExistence type="predicted"/>
<dbReference type="OrthoDB" id="10541583at2759"/>
<evidence type="ECO:0000313" key="2">
    <source>
        <dbReference type="EMBL" id="CAI3979799.1"/>
    </source>
</evidence>
<dbReference type="EMBL" id="CAMXCT020000513">
    <property type="protein sequence ID" value="CAL1133174.1"/>
    <property type="molecule type" value="Genomic_DNA"/>
</dbReference>
<comment type="caution">
    <text evidence="2">The sequence shown here is derived from an EMBL/GenBank/DDBJ whole genome shotgun (WGS) entry which is preliminary data.</text>
</comment>
<reference evidence="2" key="1">
    <citation type="submission" date="2022-10" db="EMBL/GenBank/DDBJ databases">
        <authorList>
            <person name="Chen Y."/>
            <person name="Dougan E. K."/>
            <person name="Chan C."/>
            <person name="Rhodes N."/>
            <person name="Thang M."/>
        </authorList>
    </citation>
    <scope>NUCLEOTIDE SEQUENCE</scope>
</reference>
<feature type="compositionally biased region" description="Polar residues" evidence="1">
    <location>
        <begin position="1"/>
        <end position="26"/>
    </location>
</feature>
<evidence type="ECO:0000313" key="4">
    <source>
        <dbReference type="Proteomes" id="UP001152797"/>
    </source>
</evidence>
<name>A0A9P1BUM7_9DINO</name>